<protein>
    <submittedName>
        <fullName evidence="2">Putative succinoglycan biosynthesis protein</fullName>
    </submittedName>
</protein>
<accession>A0A837CEP3</accession>
<dbReference type="Pfam" id="PF00565">
    <property type="entry name" value="SNase"/>
    <property type="match status" value="1"/>
</dbReference>
<dbReference type="SUPFAM" id="SSF50199">
    <property type="entry name" value="Staphylococcal nuclease"/>
    <property type="match status" value="1"/>
</dbReference>
<dbReference type="AlphaFoldDB" id="A0A837CEP3"/>
<evidence type="ECO:0000313" key="2">
    <source>
        <dbReference type="EMBL" id="KGJ67478.1"/>
    </source>
</evidence>
<dbReference type="Proteomes" id="UP000024900">
    <property type="component" value="Unassembled WGS sequence"/>
</dbReference>
<reference evidence="2 3" key="1">
    <citation type="journal article" date="2014" name="BMC Genomics">
        <title>Comparative genomics of Bradyrhizobium japonicum CPAC 15 and Bradyrhizobium diazoefficiens CPAC 7: elite model strains for understanding symbiotic performance with soybean.</title>
        <authorList>
            <person name="Siqueira A.F."/>
            <person name="Ormeno-Orrillo E."/>
            <person name="Souza R.C."/>
            <person name="Rodrigues E.P."/>
            <person name="Almeida L.G."/>
            <person name="Barcellos F.G."/>
            <person name="Batista J.S."/>
            <person name="Nakatami A.S."/>
            <person name="Martinez-Romero E."/>
            <person name="Vasconcelos A.T."/>
            <person name="Hungria M."/>
        </authorList>
    </citation>
    <scope>NUCLEOTIDE SEQUENCE [LARGE SCALE GENOMIC DNA]</scope>
    <source>
        <strain evidence="2 3">SEMIA 5080</strain>
    </source>
</reference>
<proteinExistence type="predicted"/>
<dbReference type="PANTHER" id="PTHR12302:SF26">
    <property type="entry name" value="BLR1266 PROTEIN"/>
    <property type="match status" value="1"/>
</dbReference>
<name>A0A837CEP3_9BRAD</name>
<organism evidence="2 3">
    <name type="scientific">Bradyrhizobium diazoefficiens SEMIA 5080</name>
    <dbReference type="NCBI Taxonomy" id="754504"/>
    <lineage>
        <taxon>Bacteria</taxon>
        <taxon>Pseudomonadati</taxon>
        <taxon>Pseudomonadota</taxon>
        <taxon>Alphaproteobacteria</taxon>
        <taxon>Hyphomicrobiales</taxon>
        <taxon>Nitrobacteraceae</taxon>
        <taxon>Bradyrhizobium</taxon>
    </lineage>
</organism>
<dbReference type="Gene3D" id="2.40.50.90">
    <property type="match status" value="1"/>
</dbReference>
<dbReference type="SMART" id="SM00318">
    <property type="entry name" value="SNc"/>
    <property type="match status" value="1"/>
</dbReference>
<evidence type="ECO:0000259" key="1">
    <source>
        <dbReference type="PROSITE" id="PS50830"/>
    </source>
</evidence>
<sequence>MLSSSRMYRHRIVRETWIRSERLLSVNRGIMFALLALVTSPVCAATLSGAPRILDGNTIEIEKTNVRLSGIEAPETDQICLDTNGRKWACGVAARDELIKHSNGRTWDCHTQRVDEYRRALGNCFIEGENVNVWMVRSGWALSAAASHAVYELSASTAHAGLWSGAFIAPWDWPRRNKGTMIIGAWSVPIDAQEVLLGSVLLSEPPSPECLIKGTVERSGERIYHLPGQASYELIDMTKKRSERWLCSEAEAEATGWRKAVR</sequence>
<comment type="caution">
    <text evidence="2">The sequence shown here is derived from an EMBL/GenBank/DDBJ whole genome shotgun (WGS) entry which is preliminary data.</text>
</comment>
<dbReference type="PROSITE" id="PS50830">
    <property type="entry name" value="TNASE_3"/>
    <property type="match status" value="1"/>
</dbReference>
<evidence type="ECO:0000313" key="3">
    <source>
        <dbReference type="Proteomes" id="UP000024900"/>
    </source>
</evidence>
<feature type="domain" description="TNase-like" evidence="1">
    <location>
        <begin position="52"/>
        <end position="165"/>
    </location>
</feature>
<dbReference type="PANTHER" id="PTHR12302">
    <property type="entry name" value="EBNA2 BINDING PROTEIN P100"/>
    <property type="match status" value="1"/>
</dbReference>
<dbReference type="InterPro" id="IPR035437">
    <property type="entry name" value="SNase_OB-fold_sf"/>
</dbReference>
<dbReference type="EMBL" id="ADOU02000005">
    <property type="protein sequence ID" value="KGJ67478.1"/>
    <property type="molecule type" value="Genomic_DNA"/>
</dbReference>
<dbReference type="InterPro" id="IPR016071">
    <property type="entry name" value="Staphylococal_nuclease_OB-fold"/>
</dbReference>
<gene>
    <name evidence="2" type="ORF">BJA5080_07668</name>
</gene>